<dbReference type="NCBIfam" id="TIGR03357">
    <property type="entry name" value="VI_zyme"/>
    <property type="match status" value="1"/>
</dbReference>
<evidence type="ECO:0000313" key="2">
    <source>
        <dbReference type="EMBL" id="MDP8149280.1"/>
    </source>
</evidence>
<evidence type="ECO:0000313" key="3">
    <source>
        <dbReference type="Proteomes" id="UP001226020"/>
    </source>
</evidence>
<dbReference type="Pfam" id="PF04965">
    <property type="entry name" value="GPW_gp25"/>
    <property type="match status" value="1"/>
</dbReference>
<protein>
    <submittedName>
        <fullName evidence="2">Type VI secretion system baseplate subunit TssE</fullName>
    </submittedName>
</protein>
<dbReference type="RefSeq" id="WP_306352069.1">
    <property type="nucleotide sequence ID" value="NZ_JASAWV010000024.1"/>
</dbReference>
<reference evidence="2 3" key="1">
    <citation type="journal article" date="2023" name="Front. Microbiol.">
        <title>Phylogeography and host specificity of Pasteurellaceae pathogenic to sea-farmed fish in the north-east Atlantic.</title>
        <authorList>
            <person name="Gulla S."/>
            <person name="Colquhoun D.J."/>
            <person name="Olsen A.B."/>
            <person name="Spilsberg B."/>
            <person name="Lagesen K."/>
            <person name="Aakesson C.P."/>
            <person name="Strom S."/>
            <person name="Manji F."/>
            <person name="Birkbeck T.H."/>
            <person name="Nilsen H.K."/>
        </authorList>
    </citation>
    <scope>NUCLEOTIDE SEQUENCE [LARGE SCALE GENOMIC DNA]</scope>
    <source>
        <strain evidence="2 3">NVIB3131</strain>
    </source>
</reference>
<comment type="caution">
    <text evidence="2">The sequence shown here is derived from an EMBL/GenBank/DDBJ whole genome shotgun (WGS) entry which is preliminary data.</text>
</comment>
<evidence type="ECO:0000259" key="1">
    <source>
        <dbReference type="Pfam" id="PF04965"/>
    </source>
</evidence>
<gene>
    <name evidence="2" type="primary">tssE</name>
    <name evidence="2" type="ORF">QJU57_09380</name>
</gene>
<accession>A0AAW8CHJ5</accession>
<name>A0AAW8CHJ5_9PAST</name>
<dbReference type="SUPFAM" id="SSF160719">
    <property type="entry name" value="gpW/gp25-like"/>
    <property type="match status" value="1"/>
</dbReference>
<feature type="domain" description="IraD/Gp25-like" evidence="1">
    <location>
        <begin position="28"/>
        <end position="113"/>
    </location>
</feature>
<dbReference type="Proteomes" id="UP001226020">
    <property type="component" value="Unassembled WGS sequence"/>
</dbReference>
<proteinExistence type="predicted"/>
<sequence length="137" mass="15802">MTFFNRIVATNESNEIYKKSPEERSYELLHSIKQNLEVILNSRRGCTGCSPQFGLRDFNDATSSSQSLCVEIISDIKNNIELFEPRVKVNRIDYVQDEMCPDMLIFRLVCAVILKNKIKLSEFDLVLNSITQKFSIT</sequence>
<dbReference type="InterPro" id="IPR017737">
    <property type="entry name" value="TssE1-like"/>
</dbReference>
<dbReference type="InterPro" id="IPR007048">
    <property type="entry name" value="IraD/Gp25-like"/>
</dbReference>
<dbReference type="EMBL" id="JASAXT010000021">
    <property type="protein sequence ID" value="MDP8149280.1"/>
    <property type="molecule type" value="Genomic_DNA"/>
</dbReference>
<dbReference type="AlphaFoldDB" id="A0AAW8CHJ5"/>
<organism evidence="2 3">
    <name type="scientific">Phocoenobacter atlanticus subsp. atlanticus</name>
    <dbReference type="NCBI Taxonomy" id="3061285"/>
    <lineage>
        <taxon>Bacteria</taxon>
        <taxon>Pseudomonadati</taxon>
        <taxon>Pseudomonadota</taxon>
        <taxon>Gammaproteobacteria</taxon>
        <taxon>Pasteurellales</taxon>
        <taxon>Pasteurellaceae</taxon>
        <taxon>Phocoenobacter</taxon>
        <taxon>Phocoenobacter atlanticus</taxon>
    </lineage>
</organism>
<keyword evidence="3" id="KW-1185">Reference proteome</keyword>
<dbReference type="Gene3D" id="3.10.450.40">
    <property type="match status" value="1"/>
</dbReference>